<proteinExistence type="predicted"/>
<keyword evidence="3" id="KW-1185">Reference proteome</keyword>
<feature type="chain" id="PRO_5046777612" evidence="1">
    <location>
        <begin position="22"/>
        <end position="266"/>
    </location>
</feature>
<evidence type="ECO:0000313" key="2">
    <source>
        <dbReference type="EMBL" id="MBM9432399.1"/>
    </source>
</evidence>
<dbReference type="EMBL" id="JAFFJS010000001">
    <property type="protein sequence ID" value="MBM9432399.1"/>
    <property type="molecule type" value="Genomic_DNA"/>
</dbReference>
<organism evidence="2 3">
    <name type="scientific">Flaviflexus equikiangi</name>
    <dbReference type="NCBI Taxonomy" id="2758573"/>
    <lineage>
        <taxon>Bacteria</taxon>
        <taxon>Bacillati</taxon>
        <taxon>Actinomycetota</taxon>
        <taxon>Actinomycetes</taxon>
        <taxon>Actinomycetales</taxon>
        <taxon>Actinomycetaceae</taxon>
        <taxon>Flaviflexus</taxon>
    </lineage>
</organism>
<name>A0ABS2TCM8_9ACTO</name>
<sequence>MKRRGVLALSVLFLAGCGAVAEEDTGHLESVGASVSEGAGVLFDPTSLGLTSGSGSGIGGTSENPQAADPLNPGFSIGPATGNSFHRLLLDTADVVPDQSILQVGEHLTDSDIREAVTMTSRFAAEELATSELAFDYTTEGAQQWLDEHAELFLSPDLIRSALLGETDTNDSLALLYTDHGWDRGVPVNASRVQNLQVTLTSLTWEQDTLSLTYSITFEAEVTGAGGLDTRAIEQTRLQPTYRVRQVAGQWKIEDYATRWQTTYRF</sequence>
<gene>
    <name evidence="2" type="ORF">JVW63_01555</name>
</gene>
<comment type="caution">
    <text evidence="2">The sequence shown here is derived from an EMBL/GenBank/DDBJ whole genome shotgun (WGS) entry which is preliminary data.</text>
</comment>
<dbReference type="RefSeq" id="WP_182172332.1">
    <property type="nucleotide sequence ID" value="NZ_CP059676.1"/>
</dbReference>
<dbReference type="Proteomes" id="UP000705983">
    <property type="component" value="Unassembled WGS sequence"/>
</dbReference>
<feature type="signal peptide" evidence="1">
    <location>
        <begin position="1"/>
        <end position="21"/>
    </location>
</feature>
<reference evidence="3" key="1">
    <citation type="submission" date="2021-02" db="EMBL/GenBank/DDBJ databases">
        <title>Leucobacter sp. CX169.</title>
        <authorList>
            <person name="Cheng Y."/>
        </authorList>
    </citation>
    <scope>NUCLEOTIDE SEQUENCE [LARGE SCALE GENOMIC DNA]</scope>
    <source>
        <strain evidence="3">JY899</strain>
    </source>
</reference>
<evidence type="ECO:0000313" key="3">
    <source>
        <dbReference type="Proteomes" id="UP000705983"/>
    </source>
</evidence>
<dbReference type="PROSITE" id="PS51257">
    <property type="entry name" value="PROKAR_LIPOPROTEIN"/>
    <property type="match status" value="1"/>
</dbReference>
<evidence type="ECO:0000256" key="1">
    <source>
        <dbReference type="SAM" id="SignalP"/>
    </source>
</evidence>
<accession>A0ABS2TCM8</accession>
<keyword evidence="1" id="KW-0732">Signal</keyword>
<protein>
    <submittedName>
        <fullName evidence="2">Uncharacterized protein</fullName>
    </submittedName>
</protein>